<dbReference type="OrthoDB" id="10259742at2759"/>
<feature type="transmembrane region" description="Helical" evidence="1">
    <location>
        <begin position="21"/>
        <end position="43"/>
    </location>
</feature>
<evidence type="ECO:0000256" key="1">
    <source>
        <dbReference type="SAM" id="Phobius"/>
    </source>
</evidence>
<proteinExistence type="predicted"/>
<evidence type="ECO:0000313" key="2">
    <source>
        <dbReference type="EMBL" id="CCX10544.1"/>
    </source>
</evidence>
<protein>
    <submittedName>
        <fullName evidence="2">Uncharacterized protein</fullName>
    </submittedName>
</protein>
<dbReference type="eggNOG" id="ENOG502SADB">
    <property type="taxonomic scope" value="Eukaryota"/>
</dbReference>
<keyword evidence="1" id="KW-0812">Transmembrane</keyword>
<feature type="transmembrane region" description="Helical" evidence="1">
    <location>
        <begin position="63"/>
        <end position="84"/>
    </location>
</feature>
<name>U4LFW1_PYROM</name>
<feature type="transmembrane region" description="Helical" evidence="1">
    <location>
        <begin position="91"/>
        <end position="112"/>
    </location>
</feature>
<sequence>MWVSHFAPSFYLKPLSPSTPLGLLALAGALPDILWLFLSITGIEEITYHPHDGCFPYNASYPYTHSALGIALISVLFATFATLFSGLGGKTFLVLTAAGLSHWVLDVLVHRHDMPLTSDPSSERYGLGWFDFNMPSFLLDLGLLLGGLICYASSSLPATMRMRDSRVGALAFFFVGMQVVFNFIGVPGEEARWVHAPLFLVQLISVCCVLDVMEKSGGLAIDDVGGEVKRVLTESERVTVEKQYDGRGRETEKVRDEIL</sequence>
<evidence type="ECO:0000313" key="3">
    <source>
        <dbReference type="Proteomes" id="UP000018144"/>
    </source>
</evidence>
<dbReference type="EMBL" id="HF935553">
    <property type="protein sequence ID" value="CCX10544.1"/>
    <property type="molecule type" value="Genomic_DNA"/>
</dbReference>
<keyword evidence="3" id="KW-1185">Reference proteome</keyword>
<feature type="transmembrane region" description="Helical" evidence="1">
    <location>
        <begin position="193"/>
        <end position="213"/>
    </location>
</feature>
<dbReference type="AlphaFoldDB" id="U4LFW1"/>
<keyword evidence="1" id="KW-1133">Transmembrane helix</keyword>
<feature type="transmembrane region" description="Helical" evidence="1">
    <location>
        <begin position="166"/>
        <end position="187"/>
    </location>
</feature>
<accession>U4LFW1</accession>
<gene>
    <name evidence="2" type="ORF">PCON_10138</name>
</gene>
<keyword evidence="1" id="KW-0472">Membrane</keyword>
<organism evidence="2 3">
    <name type="scientific">Pyronema omphalodes (strain CBS 100304)</name>
    <name type="common">Pyronema confluens</name>
    <dbReference type="NCBI Taxonomy" id="1076935"/>
    <lineage>
        <taxon>Eukaryota</taxon>
        <taxon>Fungi</taxon>
        <taxon>Dikarya</taxon>
        <taxon>Ascomycota</taxon>
        <taxon>Pezizomycotina</taxon>
        <taxon>Pezizomycetes</taxon>
        <taxon>Pezizales</taxon>
        <taxon>Pyronemataceae</taxon>
        <taxon>Pyronema</taxon>
    </lineage>
</organism>
<reference evidence="2 3" key="1">
    <citation type="journal article" date="2013" name="PLoS Genet.">
        <title>The genome and development-dependent transcriptomes of Pyronema confluens: a window into fungal evolution.</title>
        <authorList>
            <person name="Traeger S."/>
            <person name="Altegoer F."/>
            <person name="Freitag M."/>
            <person name="Gabaldon T."/>
            <person name="Kempken F."/>
            <person name="Kumar A."/>
            <person name="Marcet-Houben M."/>
            <person name="Poggeler S."/>
            <person name="Stajich J.E."/>
            <person name="Nowrousian M."/>
        </authorList>
    </citation>
    <scope>NUCLEOTIDE SEQUENCE [LARGE SCALE GENOMIC DNA]</scope>
    <source>
        <strain evidence="3">CBS 100304</strain>
        <tissue evidence="2">Vegetative mycelium</tissue>
    </source>
</reference>
<feature type="transmembrane region" description="Helical" evidence="1">
    <location>
        <begin position="132"/>
        <end position="154"/>
    </location>
</feature>
<dbReference type="OMA" id="WVHAPLF"/>
<dbReference type="Proteomes" id="UP000018144">
    <property type="component" value="Unassembled WGS sequence"/>
</dbReference>